<gene>
    <name evidence="1" type="ordered locus">AciX8_4666</name>
</gene>
<evidence type="ECO:0000313" key="2">
    <source>
        <dbReference type="Proteomes" id="UP000007113"/>
    </source>
</evidence>
<dbReference type="RefSeq" id="WP_014267807.1">
    <property type="nucleotide sequence ID" value="NC_016631.1"/>
</dbReference>
<accession>G8NWP9</accession>
<dbReference type="EMBL" id="CP003130">
    <property type="protein sequence ID" value="AEU38936.1"/>
    <property type="molecule type" value="Genomic_DNA"/>
</dbReference>
<dbReference type="KEGG" id="gma:AciX8_4666"/>
<evidence type="ECO:0008006" key="3">
    <source>
        <dbReference type="Google" id="ProtNLM"/>
    </source>
</evidence>
<name>G8NWP9_GRAMM</name>
<keyword evidence="2" id="KW-1185">Reference proteome</keyword>
<dbReference type="Gene3D" id="3.30.530.20">
    <property type="match status" value="1"/>
</dbReference>
<dbReference type="AlphaFoldDB" id="G8NWP9"/>
<dbReference type="STRING" id="682795.AciX8_4666"/>
<protein>
    <recommendedName>
        <fullName evidence="3">Activator of Hsp90 ATPase 1 family protein</fullName>
    </recommendedName>
</protein>
<dbReference type="SUPFAM" id="SSF55961">
    <property type="entry name" value="Bet v1-like"/>
    <property type="match status" value="1"/>
</dbReference>
<proteinExistence type="predicted"/>
<sequence length="68" mass="7355">MSPLDGDGNALCENWNSVFFAEVEGGTEVILDVHVMNFRPEFAPNLKGMPAGWSSSLDRLGELLKSAS</sequence>
<dbReference type="OrthoDB" id="118698at2"/>
<dbReference type="HOGENOM" id="CLU_2788053_0_0_0"/>
<reference evidence="1 2" key="1">
    <citation type="submission" date="2011-11" db="EMBL/GenBank/DDBJ databases">
        <title>Complete sequence of Granulicella mallensis MP5ACTX8.</title>
        <authorList>
            <consortium name="US DOE Joint Genome Institute"/>
            <person name="Lucas S."/>
            <person name="Copeland A."/>
            <person name="Lapidus A."/>
            <person name="Cheng J.-F."/>
            <person name="Goodwin L."/>
            <person name="Pitluck S."/>
            <person name="Peters L."/>
            <person name="Lu M."/>
            <person name="Detter J.C."/>
            <person name="Han C."/>
            <person name="Tapia R."/>
            <person name="Land M."/>
            <person name="Hauser L."/>
            <person name="Kyrpides N."/>
            <person name="Ivanova N."/>
            <person name="Mikhailova N."/>
            <person name="Pagani I."/>
            <person name="Rawat S."/>
            <person name="Mannisto M."/>
            <person name="Haggblom M."/>
            <person name="Woyke T."/>
        </authorList>
    </citation>
    <scope>NUCLEOTIDE SEQUENCE [LARGE SCALE GENOMIC DNA]</scope>
    <source>
        <strain evidence="2">ATCC BAA-1857 / DSM 23137 / MP5ACTX8</strain>
    </source>
</reference>
<organism evidence="1 2">
    <name type="scientific">Granulicella mallensis (strain ATCC BAA-1857 / DSM 23137 / MP5ACTX8)</name>
    <dbReference type="NCBI Taxonomy" id="682795"/>
    <lineage>
        <taxon>Bacteria</taxon>
        <taxon>Pseudomonadati</taxon>
        <taxon>Acidobacteriota</taxon>
        <taxon>Terriglobia</taxon>
        <taxon>Terriglobales</taxon>
        <taxon>Acidobacteriaceae</taxon>
        <taxon>Granulicella</taxon>
    </lineage>
</organism>
<dbReference type="Proteomes" id="UP000007113">
    <property type="component" value="Chromosome"/>
</dbReference>
<dbReference type="InterPro" id="IPR023393">
    <property type="entry name" value="START-like_dom_sf"/>
</dbReference>
<evidence type="ECO:0000313" key="1">
    <source>
        <dbReference type="EMBL" id="AEU38936.1"/>
    </source>
</evidence>